<sequence length="216" mass="25029">MALSDEQVNAEMQRLINFIKIEAMEKAREIHIKSNEEFAIEKAKIVSKETAKIDEFYKQKIKNSSIAQQILKSNIVNTSRLRLLKEKEIILNQVFQEAKEILFKLSQDEERYQEILKVLILQGFLQLMETDVIVRGRASDHVLIRKAIDDTIETFKSKTNMELNVTIDDECLPSDGYGGIIIFKTDKNILVNNTFDERLELLRKDALPIIRLTLFG</sequence>
<dbReference type="HAMAP" id="MF_00311">
    <property type="entry name" value="ATP_synth_E_arch"/>
    <property type="match status" value="1"/>
</dbReference>
<reference evidence="4" key="1">
    <citation type="submission" date="2020-06" db="EMBL/GenBank/DDBJ databases">
        <title>Genomes of multiple members of Pneumocystis genus reveal paths to human pathogen Pneumocystis jirovecii.</title>
        <authorList>
            <person name="Cisse O.H."/>
            <person name="Ma L."/>
            <person name="Dekker J."/>
            <person name="Khil P."/>
            <person name="Jo J."/>
            <person name="Brenchley J."/>
            <person name="Blair R."/>
            <person name="Pahar B."/>
            <person name="Chabe M."/>
            <person name="Van Rompay K.A."/>
            <person name="Keesler R."/>
            <person name="Sukura A."/>
            <person name="Hirsch V."/>
            <person name="Kutty G."/>
            <person name="Liu Y."/>
            <person name="Peng L."/>
            <person name="Chen J."/>
            <person name="Song J."/>
            <person name="Weissenbacher-Lang C."/>
            <person name="Xu J."/>
            <person name="Upham N.S."/>
            <person name="Stajich J.E."/>
            <person name="Cuomo C.A."/>
            <person name="Cushion M.T."/>
            <person name="Kovacs J.A."/>
        </authorList>
    </citation>
    <scope>NUCLEOTIDE SEQUENCE</scope>
    <source>
        <strain evidence="4">2A</strain>
    </source>
</reference>
<evidence type="ECO:0000313" key="5">
    <source>
        <dbReference type="Proteomes" id="UP000663699"/>
    </source>
</evidence>
<dbReference type="EMBL" id="CP054544">
    <property type="protein sequence ID" value="QSL66581.1"/>
    <property type="molecule type" value="Genomic_DNA"/>
</dbReference>
<dbReference type="OrthoDB" id="10263003at2759"/>
<comment type="similarity">
    <text evidence="1">Belongs to the V-ATPase E subunit family.</text>
</comment>
<protein>
    <recommendedName>
        <fullName evidence="6">V-type proton ATPase subunit E</fullName>
    </recommendedName>
</protein>
<dbReference type="PANTHER" id="PTHR45715">
    <property type="entry name" value="ATPASE H+-TRANSPORTING V1 SUBUNIT E1A-RELATED"/>
    <property type="match status" value="1"/>
</dbReference>
<keyword evidence="5" id="KW-1185">Reference proteome</keyword>
<organism evidence="4 5">
    <name type="scientific">Pneumocystis wakefieldiae</name>
    <dbReference type="NCBI Taxonomy" id="38082"/>
    <lineage>
        <taxon>Eukaryota</taxon>
        <taxon>Fungi</taxon>
        <taxon>Dikarya</taxon>
        <taxon>Ascomycota</taxon>
        <taxon>Taphrinomycotina</taxon>
        <taxon>Pneumocystomycetes</taxon>
        <taxon>Pneumocystaceae</taxon>
        <taxon>Pneumocystis</taxon>
    </lineage>
</organism>
<dbReference type="GO" id="GO:0046961">
    <property type="term" value="F:proton-transporting ATPase activity, rotational mechanism"/>
    <property type="evidence" value="ECO:0007669"/>
    <property type="project" value="InterPro"/>
</dbReference>
<dbReference type="SUPFAM" id="SSF160527">
    <property type="entry name" value="V-type ATPase subunit E-like"/>
    <property type="match status" value="1"/>
</dbReference>
<dbReference type="Proteomes" id="UP000663699">
    <property type="component" value="Chromosome 13"/>
</dbReference>
<evidence type="ECO:0000313" key="4">
    <source>
        <dbReference type="EMBL" id="QSL66581.1"/>
    </source>
</evidence>
<keyword evidence="3" id="KW-0406">Ion transport</keyword>
<dbReference type="AlphaFoldDB" id="A0A899FXR0"/>
<keyword evidence="2" id="KW-0813">Transport</keyword>
<dbReference type="InterPro" id="IPR002842">
    <property type="entry name" value="ATPase_V1_Esu"/>
</dbReference>
<accession>A0A899FXR0</accession>
<gene>
    <name evidence="4" type="ORF">MERGE_000963</name>
</gene>
<dbReference type="Gene3D" id="3.30.2320.30">
    <property type="entry name" value="ATP synthase, E subunit, C-terminal"/>
    <property type="match status" value="1"/>
</dbReference>
<name>A0A899FXR0_9ASCO</name>
<evidence type="ECO:0000256" key="3">
    <source>
        <dbReference type="ARBA" id="ARBA00023065"/>
    </source>
</evidence>
<evidence type="ECO:0000256" key="1">
    <source>
        <dbReference type="ARBA" id="ARBA00005901"/>
    </source>
</evidence>
<dbReference type="GO" id="GO:0033178">
    <property type="term" value="C:proton-transporting two-sector ATPase complex, catalytic domain"/>
    <property type="evidence" value="ECO:0007669"/>
    <property type="project" value="InterPro"/>
</dbReference>
<proteinExistence type="inferred from homology"/>
<dbReference type="Gene3D" id="6.10.250.1620">
    <property type="match status" value="1"/>
</dbReference>
<dbReference type="InterPro" id="IPR038495">
    <property type="entry name" value="ATPase_E_C"/>
</dbReference>
<dbReference type="Pfam" id="PF01991">
    <property type="entry name" value="vATP-synt_E"/>
    <property type="match status" value="1"/>
</dbReference>
<evidence type="ECO:0008006" key="6">
    <source>
        <dbReference type="Google" id="ProtNLM"/>
    </source>
</evidence>
<evidence type="ECO:0000256" key="2">
    <source>
        <dbReference type="ARBA" id="ARBA00022448"/>
    </source>
</evidence>